<evidence type="ECO:0000256" key="1">
    <source>
        <dbReference type="ARBA" id="ARBA00006739"/>
    </source>
</evidence>
<dbReference type="InterPro" id="IPR050834">
    <property type="entry name" value="Glycosyltransf_2"/>
</dbReference>
<dbReference type="InterPro" id="IPR029044">
    <property type="entry name" value="Nucleotide-diphossugar_trans"/>
</dbReference>
<keyword evidence="3" id="KW-0808">Transferase</keyword>
<dbReference type="Gene3D" id="3.90.550.10">
    <property type="entry name" value="Spore Coat Polysaccharide Biosynthesis Protein SpsA, Chain A"/>
    <property type="match status" value="1"/>
</dbReference>
<name>A0ABU2C6E6_9BURK</name>
<accession>A0ABU2C6E6</accession>
<dbReference type="EMBL" id="JAVDXT010000001">
    <property type="protein sequence ID" value="MDR7376893.1"/>
    <property type="molecule type" value="Genomic_DNA"/>
</dbReference>
<comment type="similarity">
    <text evidence="1">Belongs to the glycosyltransferase 2 family.</text>
</comment>
<dbReference type="PANTHER" id="PTHR43685:SF5">
    <property type="entry name" value="GLYCOSYLTRANSFERASE EPSE-RELATED"/>
    <property type="match status" value="1"/>
</dbReference>
<keyword evidence="2" id="KW-0328">Glycosyltransferase</keyword>
<feature type="domain" description="Glycosyltransferase 2-like" evidence="5">
    <location>
        <begin position="4"/>
        <end position="122"/>
    </location>
</feature>
<keyword evidence="4" id="KW-0472">Membrane</keyword>
<reference evidence="6 7" key="1">
    <citation type="submission" date="2023-07" db="EMBL/GenBank/DDBJ databases">
        <title>Sorghum-associated microbial communities from plants grown in Nebraska, USA.</title>
        <authorList>
            <person name="Schachtman D."/>
        </authorList>
    </citation>
    <scope>NUCLEOTIDE SEQUENCE [LARGE SCALE GENOMIC DNA]</scope>
    <source>
        <strain evidence="6 7">BE313</strain>
    </source>
</reference>
<dbReference type="InterPro" id="IPR001173">
    <property type="entry name" value="Glyco_trans_2-like"/>
</dbReference>
<evidence type="ECO:0000256" key="3">
    <source>
        <dbReference type="ARBA" id="ARBA00022679"/>
    </source>
</evidence>
<keyword evidence="4" id="KW-1133">Transmembrane helix</keyword>
<sequence length="318" mass="36187">MKFSVLIPLYNKQACVGLTLQSVLAQTFTDFEILVVDDGSTDDGSKVVEFIARNDGRIRLIQQKNAGVSAARNLGISEAKGEWIAFLDADDWWHPNHLRILERAINSYSTADMVSTALRRVPDASVWSPLPWPEINENATIELIEDLPMRWALGIPFFTSSVAVRRSLLANMQPCFPVGENQGEDLDLWFRIGERTTIAHTPVALVAYRTDIAGSLTSQHAVRVLAPFLLRMQRRALSGEMPHIQRRSALKLVVHQKITLAREALISGSRFEGVRRLWEARQAWATPRWCLTVFMALVMPSFIIRRWDHWRNFRTEAK</sequence>
<dbReference type="CDD" id="cd00761">
    <property type="entry name" value="Glyco_tranf_GTA_type"/>
    <property type="match status" value="1"/>
</dbReference>
<dbReference type="Proteomes" id="UP001180487">
    <property type="component" value="Unassembled WGS sequence"/>
</dbReference>
<evidence type="ECO:0000259" key="5">
    <source>
        <dbReference type="Pfam" id="PF00535"/>
    </source>
</evidence>
<dbReference type="PANTHER" id="PTHR43685">
    <property type="entry name" value="GLYCOSYLTRANSFERASE"/>
    <property type="match status" value="1"/>
</dbReference>
<evidence type="ECO:0000256" key="2">
    <source>
        <dbReference type="ARBA" id="ARBA00022676"/>
    </source>
</evidence>
<feature type="transmembrane region" description="Helical" evidence="4">
    <location>
        <begin position="286"/>
        <end position="304"/>
    </location>
</feature>
<dbReference type="Pfam" id="PF00535">
    <property type="entry name" value="Glycos_transf_2"/>
    <property type="match status" value="1"/>
</dbReference>
<proteinExistence type="inferred from homology"/>
<evidence type="ECO:0000313" key="6">
    <source>
        <dbReference type="EMBL" id="MDR7376893.1"/>
    </source>
</evidence>
<dbReference type="RefSeq" id="WP_310372170.1">
    <property type="nucleotide sequence ID" value="NZ_JAVDXT010000001.1"/>
</dbReference>
<keyword evidence="4" id="KW-0812">Transmembrane</keyword>
<protein>
    <recommendedName>
        <fullName evidence="5">Glycosyltransferase 2-like domain-containing protein</fullName>
    </recommendedName>
</protein>
<dbReference type="SUPFAM" id="SSF53448">
    <property type="entry name" value="Nucleotide-diphospho-sugar transferases"/>
    <property type="match status" value="1"/>
</dbReference>
<evidence type="ECO:0000256" key="4">
    <source>
        <dbReference type="SAM" id="Phobius"/>
    </source>
</evidence>
<evidence type="ECO:0000313" key="7">
    <source>
        <dbReference type="Proteomes" id="UP001180487"/>
    </source>
</evidence>
<organism evidence="6 7">
    <name type="scientific">Rhodoferax ferrireducens</name>
    <dbReference type="NCBI Taxonomy" id="192843"/>
    <lineage>
        <taxon>Bacteria</taxon>
        <taxon>Pseudomonadati</taxon>
        <taxon>Pseudomonadota</taxon>
        <taxon>Betaproteobacteria</taxon>
        <taxon>Burkholderiales</taxon>
        <taxon>Comamonadaceae</taxon>
        <taxon>Rhodoferax</taxon>
    </lineage>
</organism>
<comment type="caution">
    <text evidence="6">The sequence shown here is derived from an EMBL/GenBank/DDBJ whole genome shotgun (WGS) entry which is preliminary data.</text>
</comment>
<keyword evidence="7" id="KW-1185">Reference proteome</keyword>
<gene>
    <name evidence="6" type="ORF">J2X19_001551</name>
</gene>